<dbReference type="PANTHER" id="PTHR33746:SF4">
    <property type="entry name" value="RUBRERYTHRIN"/>
    <property type="match status" value="1"/>
</dbReference>
<dbReference type="InterPro" id="IPR024934">
    <property type="entry name" value="Rubredoxin-like_dom"/>
</dbReference>
<organism evidence="6 7">
    <name type="scientific">Adlercreutzia faecimuris</name>
    <dbReference type="NCBI Taxonomy" id="2897341"/>
    <lineage>
        <taxon>Bacteria</taxon>
        <taxon>Bacillati</taxon>
        <taxon>Actinomycetota</taxon>
        <taxon>Coriobacteriia</taxon>
        <taxon>Eggerthellales</taxon>
        <taxon>Eggerthellaceae</taxon>
        <taxon>Adlercreutzia</taxon>
    </lineage>
</organism>
<evidence type="ECO:0000313" key="6">
    <source>
        <dbReference type="EMBL" id="MCI2240765.1"/>
    </source>
</evidence>
<comment type="cofactor">
    <cofactor evidence="1">
        <name>Fe(3+)</name>
        <dbReference type="ChEBI" id="CHEBI:29034"/>
    </cofactor>
</comment>
<dbReference type="InterPro" id="IPR012347">
    <property type="entry name" value="Ferritin-like"/>
</dbReference>
<dbReference type="InterPro" id="IPR048574">
    <property type="entry name" value="RUBY_RBDX"/>
</dbReference>
<dbReference type="Pfam" id="PF21349">
    <property type="entry name" value="RUBY_RBDX"/>
    <property type="match status" value="1"/>
</dbReference>
<gene>
    <name evidence="6" type="ORF">LPT13_00115</name>
</gene>
<evidence type="ECO:0000259" key="4">
    <source>
        <dbReference type="PROSITE" id="PS50903"/>
    </source>
</evidence>
<proteinExistence type="predicted"/>
<evidence type="ECO:0000256" key="1">
    <source>
        <dbReference type="ARBA" id="ARBA00001965"/>
    </source>
</evidence>
<evidence type="ECO:0000256" key="2">
    <source>
        <dbReference type="ARBA" id="ARBA00022448"/>
    </source>
</evidence>
<dbReference type="RefSeq" id="WP_242162317.1">
    <property type="nucleotide sequence ID" value="NZ_JAJMLW010000001.1"/>
</dbReference>
<keyword evidence="3" id="KW-0249">Electron transport</keyword>
<dbReference type="PANTHER" id="PTHR33746">
    <property type="entry name" value="RUBRERYTHRIN"/>
    <property type="match status" value="1"/>
</dbReference>
<dbReference type="Gene3D" id="1.20.1260.10">
    <property type="match status" value="1"/>
</dbReference>
<dbReference type="InterPro" id="IPR009078">
    <property type="entry name" value="Ferritin-like_SF"/>
</dbReference>
<dbReference type="SUPFAM" id="SSF47240">
    <property type="entry name" value="Ferritin-like"/>
    <property type="match status" value="1"/>
</dbReference>
<dbReference type="InterPro" id="IPR054800">
    <property type="entry name" value="Nigrythrn"/>
</dbReference>
<comment type="caution">
    <text evidence="6">The sequence shown here is derived from an EMBL/GenBank/DDBJ whole genome shotgun (WGS) entry which is preliminary data.</text>
</comment>
<feature type="domain" description="Ferritin-like diiron" evidence="5">
    <location>
        <begin position="25"/>
        <end position="169"/>
    </location>
</feature>
<dbReference type="Gene3D" id="2.20.28.10">
    <property type="match status" value="1"/>
</dbReference>
<dbReference type="PROSITE" id="PS50905">
    <property type="entry name" value="FERRITIN_LIKE"/>
    <property type="match status" value="1"/>
</dbReference>
<dbReference type="InterPro" id="IPR003251">
    <property type="entry name" value="Rr_diiron-bd_dom"/>
</dbReference>
<dbReference type="CDD" id="cd01041">
    <property type="entry name" value="Rubrerythrin"/>
    <property type="match status" value="1"/>
</dbReference>
<reference evidence="6" key="1">
    <citation type="submission" date="2021-11" db="EMBL/GenBank/DDBJ databases">
        <title>A Novel Adlercreutzia Species, isolated from a Allomyrina dichotoma larva feces.</title>
        <authorList>
            <person name="Suh M.K."/>
        </authorList>
    </citation>
    <scope>NUCLEOTIDE SEQUENCE</scope>
    <source>
        <strain evidence="6">JBNU-10</strain>
    </source>
</reference>
<keyword evidence="7" id="KW-1185">Reference proteome</keyword>
<keyword evidence="2" id="KW-0813">Transport</keyword>
<name>A0ABS9WDX2_9ACTN</name>
<dbReference type="PROSITE" id="PS50903">
    <property type="entry name" value="RUBREDOXIN_LIKE"/>
    <property type="match status" value="1"/>
</dbReference>
<accession>A0ABS9WDX2</accession>
<protein>
    <submittedName>
        <fullName evidence="6">Rubrerythrin family protein</fullName>
    </submittedName>
</protein>
<dbReference type="SUPFAM" id="SSF57802">
    <property type="entry name" value="Rubredoxin-like"/>
    <property type="match status" value="1"/>
</dbReference>
<dbReference type="EMBL" id="JAJMLW010000001">
    <property type="protein sequence ID" value="MCI2240765.1"/>
    <property type="molecule type" value="Genomic_DNA"/>
</dbReference>
<feature type="domain" description="Rubredoxin-like" evidence="4">
    <location>
        <begin position="171"/>
        <end position="204"/>
    </location>
</feature>
<sequence>MTMKIRAEIPTPANSTNFDIVPDSVTEVGSTLDNLKAAVMGETGASAKYAAFAEAARAQGYEQIARQFEATSAAEQIHIGLEAALIQAVEPDYVRPEAPQMEGIQTDLNLISGALGEIYETSDMYPSFIVKAQEEGETKAVQVFTRAKLAESVHAELYLDAYNNIDAEDDRAFYLCPICGYIHKGDDFEKCPICFCPKDKFQVF</sequence>
<dbReference type="InterPro" id="IPR052753">
    <property type="entry name" value="Rbr2/Nigerythrin"/>
</dbReference>
<dbReference type="CDD" id="cd00729">
    <property type="entry name" value="rubredoxin_SM"/>
    <property type="match status" value="1"/>
</dbReference>
<evidence type="ECO:0000259" key="5">
    <source>
        <dbReference type="PROSITE" id="PS50905"/>
    </source>
</evidence>
<dbReference type="InterPro" id="IPR009040">
    <property type="entry name" value="Ferritin-like_diiron"/>
</dbReference>
<evidence type="ECO:0000256" key="3">
    <source>
        <dbReference type="ARBA" id="ARBA00022982"/>
    </source>
</evidence>
<dbReference type="Proteomes" id="UP001430755">
    <property type="component" value="Unassembled WGS sequence"/>
</dbReference>
<evidence type="ECO:0000313" key="7">
    <source>
        <dbReference type="Proteomes" id="UP001430755"/>
    </source>
</evidence>
<dbReference type="NCBIfam" id="NF045783">
    <property type="entry name" value="Nigrythrn"/>
    <property type="match status" value="1"/>
</dbReference>
<dbReference type="Pfam" id="PF02915">
    <property type="entry name" value="Rubrerythrin"/>
    <property type="match status" value="1"/>
</dbReference>